<dbReference type="PANTHER" id="PTHR32347:SF14">
    <property type="entry name" value="EFFLUX SYSTEM COMPONENT YKNX-RELATED"/>
    <property type="match status" value="1"/>
</dbReference>
<feature type="transmembrane region" description="Helical" evidence="4">
    <location>
        <begin position="36"/>
        <end position="53"/>
    </location>
</feature>
<dbReference type="Gene3D" id="2.40.420.20">
    <property type="match status" value="1"/>
</dbReference>
<keyword evidence="4" id="KW-0472">Membrane</keyword>
<evidence type="ECO:0000313" key="6">
    <source>
        <dbReference type="Proteomes" id="UP000438699"/>
    </source>
</evidence>
<proteinExistence type="predicted"/>
<comment type="caution">
    <text evidence="5">The sequence shown here is derived from an EMBL/GenBank/DDBJ whole genome shotgun (WGS) entry which is preliminary data.</text>
</comment>
<evidence type="ECO:0000256" key="2">
    <source>
        <dbReference type="ARBA" id="ARBA00023054"/>
    </source>
</evidence>
<dbReference type="InterPro" id="IPR050465">
    <property type="entry name" value="UPF0194_transport"/>
</dbReference>
<protein>
    <submittedName>
        <fullName evidence="5">HlyD family efflux transporter periplasmic adaptor subunit</fullName>
    </submittedName>
</protein>
<dbReference type="RefSeq" id="WP_151151272.1">
    <property type="nucleotide sequence ID" value="NZ_WAIE01000004.1"/>
</dbReference>
<gene>
    <name evidence="5" type="ORF">F8A88_11375</name>
</gene>
<keyword evidence="4" id="KW-1133">Transmembrane helix</keyword>
<sequence length="446" mass="49305">MTDDKRDPALSELKTMEQTVRRAKERFSRLQTIQKSALLILLVMFSWVFYHMFTADWFAGEFHHLPAGKTMRTVTVTTQPISREVSLTGSLEPLKTVNIPAPFSGPVKTMAFTYGEEVRRGQKLMVLDNSDLMIKLRNAESDFIKAKQDFNDKAHWSKSPESRDAQRELISARNSADAKKRKLKEAEALFSNGIISRDDMEQAKEDYRSAKDTLASSEDKYRAELKKGGQDNVRMAEIKLENAKAVFESYKAKAALATVIAPVRGVAMKPQFSDNEKTMVLSEGASVTAGLPMLAIADLESMEVRAKADEVDVVELRVGQKVHVTGEAFPGVVLAGVIRDIASQTVKESDSAHPFYRVDVTINDIPANVASTVRIGMSAELQIVVYENPKAILVPISAVDPKAKTVQRIDPSTGKPKPVRVKTGITTLQDVEILRGLSVGDKIVIQ</sequence>
<keyword evidence="4" id="KW-0812">Transmembrane</keyword>
<keyword evidence="6" id="KW-1185">Reference proteome</keyword>
<organism evidence="5 6">
    <name type="scientific">Pseudodesulfovibrio senegalensis</name>
    <dbReference type="NCBI Taxonomy" id="1721087"/>
    <lineage>
        <taxon>Bacteria</taxon>
        <taxon>Pseudomonadati</taxon>
        <taxon>Thermodesulfobacteriota</taxon>
        <taxon>Desulfovibrionia</taxon>
        <taxon>Desulfovibrionales</taxon>
        <taxon>Desulfovibrionaceae</taxon>
    </lineage>
</organism>
<feature type="coiled-coil region" evidence="3">
    <location>
        <begin position="169"/>
        <end position="253"/>
    </location>
</feature>
<evidence type="ECO:0000313" key="5">
    <source>
        <dbReference type="EMBL" id="KAB1441529.1"/>
    </source>
</evidence>
<accession>A0A6N6N163</accession>
<name>A0A6N6N163_9BACT</name>
<dbReference type="Proteomes" id="UP000438699">
    <property type="component" value="Unassembled WGS sequence"/>
</dbReference>
<evidence type="ECO:0000256" key="4">
    <source>
        <dbReference type="SAM" id="Phobius"/>
    </source>
</evidence>
<dbReference type="GO" id="GO:0030313">
    <property type="term" value="C:cell envelope"/>
    <property type="evidence" value="ECO:0007669"/>
    <property type="project" value="UniProtKB-SubCell"/>
</dbReference>
<dbReference type="SUPFAM" id="SSF111369">
    <property type="entry name" value="HlyD-like secretion proteins"/>
    <property type="match status" value="1"/>
</dbReference>
<dbReference type="PANTHER" id="PTHR32347">
    <property type="entry name" value="EFFLUX SYSTEM COMPONENT YKNX-RELATED"/>
    <property type="match status" value="1"/>
</dbReference>
<evidence type="ECO:0000256" key="3">
    <source>
        <dbReference type="SAM" id="Coils"/>
    </source>
</evidence>
<dbReference type="Gene3D" id="2.40.30.170">
    <property type="match status" value="1"/>
</dbReference>
<keyword evidence="2 3" id="KW-0175">Coiled coil</keyword>
<evidence type="ECO:0000256" key="1">
    <source>
        <dbReference type="ARBA" id="ARBA00004196"/>
    </source>
</evidence>
<dbReference type="Gene3D" id="2.40.50.100">
    <property type="match status" value="1"/>
</dbReference>
<dbReference type="EMBL" id="WAIE01000004">
    <property type="protein sequence ID" value="KAB1441529.1"/>
    <property type="molecule type" value="Genomic_DNA"/>
</dbReference>
<dbReference type="OrthoDB" id="9811754at2"/>
<reference evidence="5 6" key="1">
    <citation type="journal article" date="2017" name="Int. J. Syst. Evol. Microbiol.">
        <title>Desulfovibrio senegalensis sp. nov., a mesophilic sulfate reducer isolated from marine sediment.</title>
        <authorList>
            <person name="Thioye A."/>
            <person name="Gam Z.B.A."/>
            <person name="Mbengue M."/>
            <person name="Cayol J.L."/>
            <person name="Joseph-Bartoli M."/>
            <person name="Toure-Kane C."/>
            <person name="Labat M."/>
        </authorList>
    </citation>
    <scope>NUCLEOTIDE SEQUENCE [LARGE SCALE GENOMIC DNA]</scope>
    <source>
        <strain evidence="5 6">DSM 101509</strain>
    </source>
</reference>
<comment type="subcellular location">
    <subcellularLocation>
        <location evidence="1">Cell envelope</location>
    </subcellularLocation>
</comment>
<dbReference type="AlphaFoldDB" id="A0A6N6N163"/>